<evidence type="ECO:0000313" key="9">
    <source>
        <dbReference type="EMBL" id="POR05475.1"/>
    </source>
</evidence>
<evidence type="ECO:0000256" key="3">
    <source>
        <dbReference type="ARBA" id="ARBA00001941"/>
    </source>
</evidence>
<dbReference type="Gene3D" id="1.10.3210.10">
    <property type="entry name" value="Hypothetical protein af1432"/>
    <property type="match status" value="1"/>
</dbReference>
<dbReference type="GO" id="GO:0002953">
    <property type="term" value="F:5'-deoxynucleotidase activity"/>
    <property type="evidence" value="ECO:0007669"/>
    <property type="project" value="UniProtKB-EC"/>
</dbReference>
<evidence type="ECO:0000259" key="8">
    <source>
        <dbReference type="SMART" id="SM00471"/>
    </source>
</evidence>
<feature type="domain" description="HD/PDEase" evidence="8">
    <location>
        <begin position="43"/>
        <end position="169"/>
    </location>
</feature>
<proteinExistence type="predicted"/>
<dbReference type="PANTHER" id="PTHR11845:SF13">
    <property type="entry name" value="5'-DEOXYNUCLEOTIDASE HDDC2"/>
    <property type="match status" value="1"/>
</dbReference>
<dbReference type="Proteomes" id="UP000237350">
    <property type="component" value="Unassembled WGS sequence"/>
</dbReference>
<organism evidence="9 10">
    <name type="scientific">Alkalispirochaeta sphaeroplastigenens</name>
    <dbReference type="NCBI Taxonomy" id="1187066"/>
    <lineage>
        <taxon>Bacteria</taxon>
        <taxon>Pseudomonadati</taxon>
        <taxon>Spirochaetota</taxon>
        <taxon>Spirochaetia</taxon>
        <taxon>Spirochaetales</taxon>
        <taxon>Spirochaetaceae</taxon>
        <taxon>Alkalispirochaeta</taxon>
    </lineage>
</organism>
<dbReference type="AlphaFoldDB" id="A0A2S4K139"/>
<dbReference type="EMBL" id="LPWH01000002">
    <property type="protein sequence ID" value="POR05475.1"/>
    <property type="molecule type" value="Genomic_DNA"/>
</dbReference>
<comment type="catalytic activity">
    <reaction evidence="1">
        <text>a 2'-deoxyribonucleoside 5'-phosphate + H2O = a 2'-deoxyribonucleoside + phosphate</text>
        <dbReference type="Rhea" id="RHEA:36167"/>
        <dbReference type="ChEBI" id="CHEBI:15377"/>
        <dbReference type="ChEBI" id="CHEBI:18274"/>
        <dbReference type="ChEBI" id="CHEBI:43474"/>
        <dbReference type="ChEBI" id="CHEBI:65317"/>
        <dbReference type="EC" id="3.1.3.89"/>
    </reaction>
</comment>
<evidence type="ECO:0000256" key="1">
    <source>
        <dbReference type="ARBA" id="ARBA00001638"/>
    </source>
</evidence>
<dbReference type="SMART" id="SM00471">
    <property type="entry name" value="HDc"/>
    <property type="match status" value="1"/>
</dbReference>
<dbReference type="OrthoDB" id="9796032at2"/>
<accession>A0A2S4K139</accession>
<dbReference type="Pfam" id="PF13023">
    <property type="entry name" value="HD_3"/>
    <property type="match status" value="1"/>
</dbReference>
<dbReference type="SUPFAM" id="SSF109604">
    <property type="entry name" value="HD-domain/PDEase-like"/>
    <property type="match status" value="1"/>
</dbReference>
<dbReference type="EC" id="3.1.3.89" evidence="5"/>
<comment type="subunit">
    <text evidence="4">Homodimer.</text>
</comment>
<dbReference type="GO" id="GO:0046872">
    <property type="term" value="F:metal ion binding"/>
    <property type="evidence" value="ECO:0007669"/>
    <property type="project" value="UniProtKB-KW"/>
</dbReference>
<dbReference type="GO" id="GO:0005737">
    <property type="term" value="C:cytoplasm"/>
    <property type="evidence" value="ECO:0007669"/>
    <property type="project" value="TreeGrafter"/>
</dbReference>
<dbReference type="InterPro" id="IPR006674">
    <property type="entry name" value="HD_domain"/>
</dbReference>
<comment type="cofactor">
    <cofactor evidence="3">
        <name>Co(2+)</name>
        <dbReference type="ChEBI" id="CHEBI:48828"/>
    </cofactor>
</comment>
<comment type="caution">
    <text evidence="9">The sequence shown here is derived from an EMBL/GenBank/DDBJ whole genome shotgun (WGS) entry which is preliminary data.</text>
</comment>
<reference evidence="10" key="1">
    <citation type="submission" date="2015-12" db="EMBL/GenBank/DDBJ databases">
        <authorList>
            <person name="Lodha T.D."/>
            <person name="Chintalapati S."/>
            <person name="Chintalapati V.R."/>
            <person name="Sravanthi T."/>
        </authorList>
    </citation>
    <scope>NUCLEOTIDE SEQUENCE [LARGE SCALE GENOMIC DNA]</scope>
    <source>
        <strain evidence="10">JC133</strain>
    </source>
</reference>
<dbReference type="InterPro" id="IPR003607">
    <property type="entry name" value="HD/PDEase_dom"/>
</dbReference>
<sequence>MKRPSPSPESPDPALGALLDRLERFAELKEVARTGWVLRGVERPESVADHSWGTAQLCLVLAPPEVDPFRAVAMAVVHDIAEVDTGDIPRRVSPDARTIPEDVKEELEAAALEALCGETGTVPGVGSPDLAVLGELWREYARGVTETARFVRDMNLVDLCLQAVVYERGHRYDPEENRQAFPDYSRLEEFFATSGPRFCTPLGKALFRALELRYQEILGEGHGEP</sequence>
<evidence type="ECO:0000256" key="5">
    <source>
        <dbReference type="ARBA" id="ARBA00012964"/>
    </source>
</evidence>
<keyword evidence="6" id="KW-0479">Metal-binding</keyword>
<gene>
    <name evidence="9" type="ORF">AU468_00960</name>
</gene>
<evidence type="ECO:0000256" key="4">
    <source>
        <dbReference type="ARBA" id="ARBA00011738"/>
    </source>
</evidence>
<dbReference type="PANTHER" id="PTHR11845">
    <property type="entry name" value="5'-DEOXYNUCLEOTIDASE HDDC2"/>
    <property type="match status" value="1"/>
</dbReference>
<protein>
    <recommendedName>
        <fullName evidence="5">5'-deoxynucleotidase</fullName>
        <ecNumber evidence="5">3.1.3.89</ecNumber>
    </recommendedName>
</protein>
<dbReference type="RefSeq" id="WP_103679108.1">
    <property type="nucleotide sequence ID" value="NZ_LPWH01000002.1"/>
</dbReference>
<keyword evidence="10" id="KW-1185">Reference proteome</keyword>
<evidence type="ECO:0000313" key="10">
    <source>
        <dbReference type="Proteomes" id="UP000237350"/>
    </source>
</evidence>
<dbReference type="InterPro" id="IPR039356">
    <property type="entry name" value="YfbR/HDDC2"/>
</dbReference>
<comment type="cofactor">
    <cofactor evidence="2">
        <name>Mn(2+)</name>
        <dbReference type="ChEBI" id="CHEBI:29035"/>
    </cofactor>
</comment>
<evidence type="ECO:0000256" key="6">
    <source>
        <dbReference type="ARBA" id="ARBA00022723"/>
    </source>
</evidence>
<evidence type="ECO:0000256" key="7">
    <source>
        <dbReference type="ARBA" id="ARBA00022801"/>
    </source>
</evidence>
<evidence type="ECO:0000256" key="2">
    <source>
        <dbReference type="ARBA" id="ARBA00001936"/>
    </source>
</evidence>
<keyword evidence="7" id="KW-0378">Hydrolase</keyword>
<name>A0A2S4K139_9SPIO</name>